<dbReference type="EMBL" id="AAOH01000004">
    <property type="protein sequence ID" value="EAR28487.1"/>
    <property type="molecule type" value="Genomic_DNA"/>
</dbReference>
<gene>
    <name evidence="1" type="ORF">PTD2_21767</name>
</gene>
<comment type="caution">
    <text evidence="1">The sequence shown here is derived from an EMBL/GenBank/DDBJ whole genome shotgun (WGS) entry which is preliminary data.</text>
</comment>
<keyword evidence="2" id="KW-1185">Reference proteome</keyword>
<protein>
    <submittedName>
        <fullName evidence="1">Uncharacterized protein</fullName>
    </submittedName>
</protein>
<accession>A4CAS9</accession>
<dbReference type="eggNOG" id="ENOG5032SIP">
    <property type="taxonomic scope" value="Bacteria"/>
</dbReference>
<dbReference type="RefSeq" id="WP_009840315.1">
    <property type="nucleotide sequence ID" value="NZ_CH959301.1"/>
</dbReference>
<dbReference type="OrthoDB" id="9812095at2"/>
<dbReference type="HOGENOM" id="CLU_1414312_0_0_6"/>
<sequence length="196" mass="21885">MAFPLLVLGGLLGSVALNAQHKRYLLEQDQSRRLLPQSSLLTVAQLTEMPIGRWPSDSIPSPLSHSLVSGALVCCTVYQAFDHVGLVVDNDTIIELHGSGLIRAVSPERFLAKRSGKHMFIACDQQGQAFVFPQAVNAAINDVFSYCEYDALAQNCYRQTWHWIDGSDKSIESFLLFNQCIALKINQRVYWDLARS</sequence>
<organism evidence="1 2">
    <name type="scientific">Pseudoalteromonas tunicata D2</name>
    <dbReference type="NCBI Taxonomy" id="87626"/>
    <lineage>
        <taxon>Bacteria</taxon>
        <taxon>Pseudomonadati</taxon>
        <taxon>Pseudomonadota</taxon>
        <taxon>Gammaproteobacteria</taxon>
        <taxon>Alteromonadales</taxon>
        <taxon>Pseudoalteromonadaceae</taxon>
        <taxon>Pseudoalteromonas</taxon>
    </lineage>
</organism>
<dbReference type="STRING" id="87626.PTD2_21767"/>
<reference evidence="1 2" key="1">
    <citation type="submission" date="2006-02" db="EMBL/GenBank/DDBJ databases">
        <authorList>
            <person name="Moran M.A."/>
            <person name="Kjelleberg S."/>
            <person name="Egan S."/>
            <person name="Saunders N."/>
            <person name="Thomas T."/>
            <person name="Ferriera S."/>
            <person name="Johnson J."/>
            <person name="Kravitz S."/>
            <person name="Halpern A."/>
            <person name="Remington K."/>
            <person name="Beeson K."/>
            <person name="Tran B."/>
            <person name="Rogers Y.-H."/>
            <person name="Friedman R."/>
            <person name="Venter J.C."/>
        </authorList>
    </citation>
    <scope>NUCLEOTIDE SEQUENCE [LARGE SCALE GENOMIC DNA]</scope>
    <source>
        <strain evidence="1 2">D2</strain>
    </source>
</reference>
<dbReference type="AlphaFoldDB" id="A4CAS9"/>
<name>A4CAS9_9GAMM</name>
<evidence type="ECO:0000313" key="2">
    <source>
        <dbReference type="Proteomes" id="UP000006201"/>
    </source>
</evidence>
<evidence type="ECO:0000313" key="1">
    <source>
        <dbReference type="EMBL" id="EAR28487.1"/>
    </source>
</evidence>
<proteinExistence type="predicted"/>
<dbReference type="Proteomes" id="UP000006201">
    <property type="component" value="Unassembled WGS sequence"/>
</dbReference>